<comment type="caution">
    <text evidence="2">The sequence shown here is derived from an EMBL/GenBank/DDBJ whole genome shotgun (WGS) entry which is preliminary data.</text>
</comment>
<gene>
    <name evidence="2" type="ORF">HX827_03200</name>
</gene>
<evidence type="ECO:0000313" key="2">
    <source>
        <dbReference type="EMBL" id="NWK06331.1"/>
    </source>
</evidence>
<sequence length="310" mass="35314">MKLLITGGLGFIGSNLVDSLSKKNHKIKILTKTFSKKSNIKNSYDKVEIEKINLTNFKRLGQIIEKFKPDIIIHLAGNTSHSKSFEEPLEDIDSNSKTTLFMLEKIRELRLSCKFVLGSTFIVIGKPTKLPVTESTPCNPTTIYGTNKLASEHFCKIYHDVYGLDTVIFRITNSYGPREQVISTKNAVNFLIYEASNRKEISIYNKGKFFRDFIYIDDVVSGINVILKKGKSGELYWISSGKKTWFYEFANILEKNTNCKVVYPKTPTYTKKVDVGNFIVNNAKLRKLGWSPKISINVGIKKTLDYFQSN</sequence>
<evidence type="ECO:0000313" key="3">
    <source>
        <dbReference type="Proteomes" id="UP000534207"/>
    </source>
</evidence>
<dbReference type="SUPFAM" id="SSF51735">
    <property type="entry name" value="NAD(P)-binding Rossmann-fold domains"/>
    <property type="match status" value="1"/>
</dbReference>
<proteinExistence type="predicted"/>
<protein>
    <submittedName>
        <fullName evidence="2">GDP-mannose 4,6-dehydratase</fullName>
    </submittedName>
</protein>
<name>A0A7K4NTT9_9ARCH</name>
<feature type="domain" description="NAD(P)-binding" evidence="1">
    <location>
        <begin position="4"/>
        <end position="303"/>
    </location>
</feature>
<dbReference type="AlphaFoldDB" id="A0A7K4NTT9"/>
<dbReference type="PANTHER" id="PTHR43000">
    <property type="entry name" value="DTDP-D-GLUCOSE 4,6-DEHYDRATASE-RELATED"/>
    <property type="match status" value="1"/>
</dbReference>
<dbReference type="InterPro" id="IPR016040">
    <property type="entry name" value="NAD(P)-bd_dom"/>
</dbReference>
<dbReference type="Pfam" id="PF16363">
    <property type="entry name" value="GDP_Man_Dehyd"/>
    <property type="match status" value="1"/>
</dbReference>
<evidence type="ECO:0000259" key="1">
    <source>
        <dbReference type="Pfam" id="PF16363"/>
    </source>
</evidence>
<organism evidence="2 3">
    <name type="scientific">Marine Group I thaumarchaeote</name>
    <dbReference type="NCBI Taxonomy" id="2511932"/>
    <lineage>
        <taxon>Archaea</taxon>
        <taxon>Nitrososphaerota</taxon>
        <taxon>Marine Group I</taxon>
    </lineage>
</organism>
<dbReference type="Proteomes" id="UP000534207">
    <property type="component" value="Unassembled WGS sequence"/>
</dbReference>
<dbReference type="Gene3D" id="3.40.50.720">
    <property type="entry name" value="NAD(P)-binding Rossmann-like Domain"/>
    <property type="match status" value="1"/>
</dbReference>
<reference evidence="2 3" key="1">
    <citation type="journal article" date="2019" name="Environ. Microbiol.">
        <title>Genomics insights into ecotype formation of ammonia-oxidizing archaea in the deep ocean.</title>
        <authorList>
            <person name="Wang Y."/>
            <person name="Huang J.M."/>
            <person name="Cui G.J."/>
            <person name="Nunoura T."/>
            <person name="Takaki Y."/>
            <person name="Li W.L."/>
            <person name="Li J."/>
            <person name="Gao Z.M."/>
            <person name="Takai K."/>
            <person name="Zhang A.Q."/>
            <person name="Stepanauskas R."/>
        </authorList>
    </citation>
    <scope>NUCLEOTIDE SEQUENCE [LARGE SCALE GENOMIC DNA]</scope>
    <source>
        <strain evidence="2 3">G13</strain>
    </source>
</reference>
<dbReference type="InterPro" id="IPR036291">
    <property type="entry name" value="NAD(P)-bd_dom_sf"/>
</dbReference>
<dbReference type="EMBL" id="JACASW010000005">
    <property type="protein sequence ID" value="NWK06331.1"/>
    <property type="molecule type" value="Genomic_DNA"/>
</dbReference>
<accession>A0A7K4NTT9</accession>